<dbReference type="InterPro" id="IPR013736">
    <property type="entry name" value="Xaa-Pro_dipept_C"/>
</dbReference>
<sequence length="555" mass="58881">MSQVQHEPITLPDGTTLRATVHRPETTRPAPVVLALTPYPVDAARQEMGESELVARGLAVVVVALRGTGASEGVFVPWARHAEDAHAVVDWCARQPWASGAVVGWGRSYLAQAQLYLASTGHPALRAMHLGVCPGDPVEIIYRGGAVVLGSALGWATAMTRGELMRAAARGEDVTAELEEWEALAADPDAAARTAPLAGLPLLARRFPAWQEWMTHPASDPWWGQWALPPRPAVPTLFVAGWHDIFRDLTLRQFAEAQHPGSRLVVGPWGHGAPAQAMGEVDYGRAAARGAEELGAEAVEFLVEHATAPPADATPALGAVTGPRVRVFVMGENTWRDLAEWPPADTVPTPWHLAPGGTLQPDPVHGEAEPSTFVHDPADPVPTIGGPNLFPRGDAARATGPWDQRPLDGRADVLRFVSAPLAADLTVIGDVVAHLCAATDALDADWAAKLVDVHPDGTALPVLDGISRAREVLGELVPPGEVREVAVDLGATAHTFLAGHRLRVDVSSSNFPRFDPNPGTGEGTGVTARSAFRVAHQQVRHDGRHASRIVLPVAP</sequence>
<dbReference type="GO" id="GO:0016787">
    <property type="term" value="F:hydrolase activity"/>
    <property type="evidence" value="ECO:0007669"/>
    <property type="project" value="UniProtKB-KW"/>
</dbReference>
<evidence type="ECO:0000313" key="4">
    <source>
        <dbReference type="Proteomes" id="UP001316189"/>
    </source>
</evidence>
<keyword evidence="1 3" id="KW-0378">Hydrolase</keyword>
<feature type="domain" description="Xaa-Pro dipeptidyl-peptidase C-terminal" evidence="2">
    <location>
        <begin position="299"/>
        <end position="550"/>
    </location>
</feature>
<dbReference type="NCBIfam" id="TIGR00976">
    <property type="entry name" value="CocE_NonD"/>
    <property type="match status" value="1"/>
</dbReference>
<evidence type="ECO:0000313" key="3">
    <source>
        <dbReference type="EMBL" id="UUI76029.1"/>
    </source>
</evidence>
<evidence type="ECO:0000256" key="1">
    <source>
        <dbReference type="ARBA" id="ARBA00022801"/>
    </source>
</evidence>
<reference evidence="3 4" key="1">
    <citation type="submission" date="2022-07" db="EMBL/GenBank/DDBJ databases">
        <title>Novel species in genus cellulomonas.</title>
        <authorList>
            <person name="Ye L."/>
        </authorList>
    </citation>
    <scope>NUCLEOTIDE SEQUENCE [LARGE SCALE GENOMIC DNA]</scope>
    <source>
        <strain evidence="4">zg-Y338</strain>
    </source>
</reference>
<dbReference type="InterPro" id="IPR008979">
    <property type="entry name" value="Galactose-bd-like_sf"/>
</dbReference>
<dbReference type="Gene3D" id="3.40.50.1820">
    <property type="entry name" value="alpha/beta hydrolase"/>
    <property type="match status" value="1"/>
</dbReference>
<protein>
    <submittedName>
        <fullName evidence="3">CocE/NonD family hydrolase</fullName>
    </submittedName>
</protein>
<dbReference type="SUPFAM" id="SSF49785">
    <property type="entry name" value="Galactose-binding domain-like"/>
    <property type="match status" value="1"/>
</dbReference>
<name>A0ABY5L2F6_9CELL</name>
<proteinExistence type="predicted"/>
<dbReference type="Pfam" id="PF02129">
    <property type="entry name" value="Peptidase_S15"/>
    <property type="match status" value="1"/>
</dbReference>
<dbReference type="InterPro" id="IPR029058">
    <property type="entry name" value="AB_hydrolase_fold"/>
</dbReference>
<dbReference type="InterPro" id="IPR005674">
    <property type="entry name" value="CocE/Ser_esterase"/>
</dbReference>
<dbReference type="RefSeq" id="WP_227567852.1">
    <property type="nucleotide sequence ID" value="NZ_CP101988.1"/>
</dbReference>
<evidence type="ECO:0000259" key="2">
    <source>
        <dbReference type="SMART" id="SM00939"/>
    </source>
</evidence>
<dbReference type="Gene3D" id="2.60.120.260">
    <property type="entry name" value="Galactose-binding domain-like"/>
    <property type="match status" value="1"/>
</dbReference>
<dbReference type="EMBL" id="CP101988">
    <property type="protein sequence ID" value="UUI76029.1"/>
    <property type="molecule type" value="Genomic_DNA"/>
</dbReference>
<dbReference type="Gene3D" id="1.10.3020.10">
    <property type="entry name" value="alpha-amino acid ester hydrolase ( Helical cap domain)"/>
    <property type="match status" value="1"/>
</dbReference>
<dbReference type="SMART" id="SM00939">
    <property type="entry name" value="PepX_C"/>
    <property type="match status" value="1"/>
</dbReference>
<dbReference type="Pfam" id="PF08530">
    <property type="entry name" value="PepX_C"/>
    <property type="match status" value="1"/>
</dbReference>
<dbReference type="InterPro" id="IPR000383">
    <property type="entry name" value="Xaa-Pro-like_dom"/>
</dbReference>
<dbReference type="Proteomes" id="UP001316189">
    <property type="component" value="Chromosome"/>
</dbReference>
<accession>A0ABY5L2F6</accession>
<organism evidence="3 4">
    <name type="scientific">Cellulomonas chengniuliangii</name>
    <dbReference type="NCBI Taxonomy" id="2968084"/>
    <lineage>
        <taxon>Bacteria</taxon>
        <taxon>Bacillati</taxon>
        <taxon>Actinomycetota</taxon>
        <taxon>Actinomycetes</taxon>
        <taxon>Micrococcales</taxon>
        <taxon>Cellulomonadaceae</taxon>
        <taxon>Cellulomonas</taxon>
    </lineage>
</organism>
<gene>
    <name evidence="3" type="ORF">NP064_03735</name>
</gene>
<dbReference type="SUPFAM" id="SSF53474">
    <property type="entry name" value="alpha/beta-Hydrolases"/>
    <property type="match status" value="1"/>
</dbReference>
<keyword evidence="4" id="KW-1185">Reference proteome</keyword>